<protein>
    <recommendedName>
        <fullName evidence="3">Lipoprotein</fullName>
    </recommendedName>
</protein>
<dbReference type="EMBL" id="VFWZ01000009">
    <property type="protein sequence ID" value="TPN82067.1"/>
    <property type="molecule type" value="Genomic_DNA"/>
</dbReference>
<dbReference type="OrthoDB" id="704518at2"/>
<proteinExistence type="predicted"/>
<sequence>MRTENLRIILILIIGLSIISCKTTKTDNILKAPDTWRKEVLEFPLIFAKSLPYKGEEHIRFAEGWGDIKSREYFSYVFVWILEKNPDLTISKLESDMNVYFTGLMKMGLLTKFKFFKKLPKTKVIFKKSKTSNAHFEGNIEVYDAFFKKEKILLNIKVSEAFCSKINKHIIYFRLSPKKFKDTLWNDLNKVNIEFNCENDL</sequence>
<evidence type="ECO:0000313" key="1">
    <source>
        <dbReference type="EMBL" id="TPN82067.1"/>
    </source>
</evidence>
<dbReference type="RefSeq" id="WP_140596724.1">
    <property type="nucleotide sequence ID" value="NZ_VFWZ01000009.1"/>
</dbReference>
<organism evidence="1 2">
    <name type="scientific">Aquimarina algicola</name>
    <dbReference type="NCBI Taxonomy" id="2589995"/>
    <lineage>
        <taxon>Bacteria</taxon>
        <taxon>Pseudomonadati</taxon>
        <taxon>Bacteroidota</taxon>
        <taxon>Flavobacteriia</taxon>
        <taxon>Flavobacteriales</taxon>
        <taxon>Flavobacteriaceae</taxon>
        <taxon>Aquimarina</taxon>
    </lineage>
</organism>
<reference evidence="1 2" key="1">
    <citation type="submission" date="2019-06" db="EMBL/GenBank/DDBJ databases">
        <authorList>
            <person name="Meng X."/>
        </authorList>
    </citation>
    <scope>NUCLEOTIDE SEQUENCE [LARGE SCALE GENOMIC DNA]</scope>
    <source>
        <strain evidence="1 2">M625</strain>
    </source>
</reference>
<evidence type="ECO:0000313" key="2">
    <source>
        <dbReference type="Proteomes" id="UP000315540"/>
    </source>
</evidence>
<keyword evidence="2" id="KW-1185">Reference proteome</keyword>
<name>A0A504IU99_9FLAO</name>
<gene>
    <name evidence="1" type="ORF">FHK87_21815</name>
</gene>
<dbReference type="PROSITE" id="PS51257">
    <property type="entry name" value="PROKAR_LIPOPROTEIN"/>
    <property type="match status" value="1"/>
</dbReference>
<evidence type="ECO:0008006" key="3">
    <source>
        <dbReference type="Google" id="ProtNLM"/>
    </source>
</evidence>
<dbReference type="Proteomes" id="UP000315540">
    <property type="component" value="Unassembled WGS sequence"/>
</dbReference>
<dbReference type="AlphaFoldDB" id="A0A504IU99"/>
<accession>A0A504IU99</accession>
<comment type="caution">
    <text evidence="1">The sequence shown here is derived from an EMBL/GenBank/DDBJ whole genome shotgun (WGS) entry which is preliminary data.</text>
</comment>